<gene>
    <name evidence="1" type="ORF">ACFY35_29835</name>
</gene>
<accession>A0ABW6WLY6</accession>
<reference evidence="1 2" key="1">
    <citation type="submission" date="2024-10" db="EMBL/GenBank/DDBJ databases">
        <title>The Natural Products Discovery Center: Release of the First 8490 Sequenced Strains for Exploring Actinobacteria Biosynthetic Diversity.</title>
        <authorList>
            <person name="Kalkreuter E."/>
            <person name="Kautsar S.A."/>
            <person name="Yang D."/>
            <person name="Bader C.D."/>
            <person name="Teijaro C.N."/>
            <person name="Fluegel L."/>
            <person name="Davis C.M."/>
            <person name="Simpson J.R."/>
            <person name="Lauterbach L."/>
            <person name="Steele A.D."/>
            <person name="Gui C."/>
            <person name="Meng S."/>
            <person name="Li G."/>
            <person name="Viehrig K."/>
            <person name="Ye F."/>
            <person name="Su P."/>
            <person name="Kiefer A.F."/>
            <person name="Nichols A."/>
            <person name="Cepeda A.J."/>
            <person name="Yan W."/>
            <person name="Fan B."/>
            <person name="Jiang Y."/>
            <person name="Adhikari A."/>
            <person name="Zheng C.-J."/>
            <person name="Schuster L."/>
            <person name="Cowan T.M."/>
            <person name="Smanski M.J."/>
            <person name="Chevrette M.G."/>
            <person name="De Carvalho L.P.S."/>
            <person name="Shen B."/>
        </authorList>
    </citation>
    <scope>NUCLEOTIDE SEQUENCE [LARGE SCALE GENOMIC DNA]</scope>
    <source>
        <strain evidence="1 2">NPDC000087</strain>
    </source>
</reference>
<proteinExistence type="predicted"/>
<sequence>MNIDNTDRRRWQLRNLTVIETLIRDHDLPVMIWTVTPFGIAGEPYSATDDAGRRAAFEGWADVLGAARWAPQVEVRITTLRAAVKDYQGASIMLRAVLFEGDSAAQ</sequence>
<protein>
    <submittedName>
        <fullName evidence="1">Uncharacterized protein</fullName>
    </submittedName>
</protein>
<name>A0ABW6WLY6_9ACTN</name>
<dbReference type="EMBL" id="JBIAZU010000005">
    <property type="protein sequence ID" value="MFF5293654.1"/>
    <property type="molecule type" value="Genomic_DNA"/>
</dbReference>
<dbReference type="RefSeq" id="WP_020513286.1">
    <property type="nucleotide sequence ID" value="NZ_JBIAZU010000005.1"/>
</dbReference>
<keyword evidence="2" id="KW-1185">Reference proteome</keyword>
<comment type="caution">
    <text evidence="1">The sequence shown here is derived from an EMBL/GenBank/DDBJ whole genome shotgun (WGS) entry which is preliminary data.</text>
</comment>
<evidence type="ECO:0000313" key="1">
    <source>
        <dbReference type="EMBL" id="MFF5293654.1"/>
    </source>
</evidence>
<organism evidence="1 2">
    <name type="scientific">Paractinoplanes globisporus</name>
    <dbReference type="NCBI Taxonomy" id="113565"/>
    <lineage>
        <taxon>Bacteria</taxon>
        <taxon>Bacillati</taxon>
        <taxon>Actinomycetota</taxon>
        <taxon>Actinomycetes</taxon>
        <taxon>Micromonosporales</taxon>
        <taxon>Micromonosporaceae</taxon>
        <taxon>Paractinoplanes</taxon>
    </lineage>
</organism>
<dbReference type="Proteomes" id="UP001602245">
    <property type="component" value="Unassembled WGS sequence"/>
</dbReference>
<evidence type="ECO:0000313" key="2">
    <source>
        <dbReference type="Proteomes" id="UP001602245"/>
    </source>
</evidence>